<reference evidence="1" key="1">
    <citation type="journal article" date="2021" name="New Phytol.">
        <title>Evolutionary innovations through gain and loss of genes in the ectomycorrhizal Boletales.</title>
        <authorList>
            <person name="Wu G."/>
            <person name="Miyauchi S."/>
            <person name="Morin E."/>
            <person name="Kuo A."/>
            <person name="Drula E."/>
            <person name="Varga T."/>
            <person name="Kohler A."/>
            <person name="Feng B."/>
            <person name="Cao Y."/>
            <person name="Lipzen A."/>
            <person name="Daum C."/>
            <person name="Hundley H."/>
            <person name="Pangilinan J."/>
            <person name="Johnson J."/>
            <person name="Barry K."/>
            <person name="LaButti K."/>
            <person name="Ng V."/>
            <person name="Ahrendt S."/>
            <person name="Min B."/>
            <person name="Choi I.G."/>
            <person name="Park H."/>
            <person name="Plett J.M."/>
            <person name="Magnuson J."/>
            <person name="Spatafora J.W."/>
            <person name="Nagy L.G."/>
            <person name="Henrissat B."/>
            <person name="Grigoriev I.V."/>
            <person name="Yang Z.L."/>
            <person name="Xu J."/>
            <person name="Martin F.M."/>
        </authorList>
    </citation>
    <scope>NUCLEOTIDE SEQUENCE</scope>
    <source>
        <strain evidence="1">KUC20120723A-06</strain>
    </source>
</reference>
<accession>A0ACB8BC31</accession>
<evidence type="ECO:0000313" key="2">
    <source>
        <dbReference type="Proteomes" id="UP000790709"/>
    </source>
</evidence>
<dbReference type="EMBL" id="MU266472">
    <property type="protein sequence ID" value="KAH7922788.1"/>
    <property type="molecule type" value="Genomic_DNA"/>
</dbReference>
<sequence>MSESKLPPIIPNPGRWEPSKDPSGIVIPGLDTTAPVNDQVDQIEQLITIKLQNIDANFSKIQHLMSTKLLPAVKRYAVGTEPVREAAKFWTSFYEQAAQVHIPTYGDYSSVQEQESESAQDEETASQPETTPTHGRSYDSNVTSSESSFMPGHGAVSSTPATTSRHRSMHPHDSFATANSDEQPSWSASLESPLVRLDRELQNFTRDGEYSRGPSTSMDPSHVDVSAASTEDYEEEDTMQQYTDKGKSRDVSKPLLQSVLKQNLYYDKGPSSAVPTPRVASNRVSPLKLKPKTPIPKHLQSYLPPADFADPKLPSPRRHRYERSPRKQDSQSTIDLPSLTSMHKPPPNEFNDSFDDSMDLMTGLSPPRTMQFVRAPRSSIGLGLLPKLGRTPGKEAADRIRRDLLGDVQSKIATGSKPGDYASILASMNAKYGTDSTMSTIPTPPSLSRYTRHAYPSGMESNDTDTSLESMMRRVGLSLPSSSRSASHSITSGTGGGSVASERSIDPVGLAPPALPPADLHTPDHHQADIFHLHDDEEPFDDIAMPEESHPDSDSDSDSDSLNDEEERHPSQPSTAFLMASQRQHSSDDSFGSSNHSSDSLGAEEPDESAPVHPFARPMGGEDDGFDDSFDDDIFEGQVPEEETVFGIPPSQRQQAARGQQLRLLGEDLLQDTIGIGTQLAKAGRVEESPTPFGGARG</sequence>
<organism evidence="1 2">
    <name type="scientific">Leucogyrophana mollusca</name>
    <dbReference type="NCBI Taxonomy" id="85980"/>
    <lineage>
        <taxon>Eukaryota</taxon>
        <taxon>Fungi</taxon>
        <taxon>Dikarya</taxon>
        <taxon>Basidiomycota</taxon>
        <taxon>Agaricomycotina</taxon>
        <taxon>Agaricomycetes</taxon>
        <taxon>Agaricomycetidae</taxon>
        <taxon>Boletales</taxon>
        <taxon>Boletales incertae sedis</taxon>
        <taxon>Leucogyrophana</taxon>
    </lineage>
</organism>
<name>A0ACB8BC31_9AGAM</name>
<proteinExistence type="predicted"/>
<comment type="caution">
    <text evidence="1">The sequence shown here is derived from an EMBL/GenBank/DDBJ whole genome shotgun (WGS) entry which is preliminary data.</text>
</comment>
<dbReference type="Proteomes" id="UP000790709">
    <property type="component" value="Unassembled WGS sequence"/>
</dbReference>
<keyword evidence="2" id="KW-1185">Reference proteome</keyword>
<gene>
    <name evidence="1" type="ORF">BV22DRAFT_1197157</name>
</gene>
<protein>
    <submittedName>
        <fullName evidence="1">Uncharacterized protein</fullName>
    </submittedName>
</protein>
<evidence type="ECO:0000313" key="1">
    <source>
        <dbReference type="EMBL" id="KAH7922788.1"/>
    </source>
</evidence>